<evidence type="ECO:0000313" key="2">
    <source>
        <dbReference type="Proteomes" id="UP000265520"/>
    </source>
</evidence>
<keyword evidence="1" id="KW-0687">Ribonucleoprotein</keyword>
<keyword evidence="2" id="KW-1185">Reference proteome</keyword>
<accession>A0A392P8P1</accession>
<sequence>MWFKGTLPPAEAEAWELKKAITWLQELELTIVVIELDCLLVVNAIKD</sequence>
<protein>
    <submittedName>
        <fullName evidence="1">60S ribosomal protein L23</fullName>
    </submittedName>
</protein>
<reference evidence="1 2" key="1">
    <citation type="journal article" date="2018" name="Front. Plant Sci.">
        <title>Red Clover (Trifolium pratense) and Zigzag Clover (T. medium) - A Picture of Genomic Similarities and Differences.</title>
        <authorList>
            <person name="Dluhosova J."/>
            <person name="Istvanek J."/>
            <person name="Nedelnik J."/>
            <person name="Repkova J."/>
        </authorList>
    </citation>
    <scope>NUCLEOTIDE SEQUENCE [LARGE SCALE GENOMIC DNA]</scope>
    <source>
        <strain evidence="2">cv. 10/8</strain>
        <tissue evidence="1">Leaf</tissue>
    </source>
</reference>
<dbReference type="GO" id="GO:0005840">
    <property type="term" value="C:ribosome"/>
    <property type="evidence" value="ECO:0007669"/>
    <property type="project" value="UniProtKB-KW"/>
</dbReference>
<dbReference type="AlphaFoldDB" id="A0A392P8P1"/>
<comment type="caution">
    <text evidence="1">The sequence shown here is derived from an EMBL/GenBank/DDBJ whole genome shotgun (WGS) entry which is preliminary data.</text>
</comment>
<dbReference type="Proteomes" id="UP000265520">
    <property type="component" value="Unassembled WGS sequence"/>
</dbReference>
<keyword evidence="1" id="KW-0689">Ribosomal protein</keyword>
<dbReference type="EMBL" id="LXQA010066892">
    <property type="protein sequence ID" value="MCI07849.1"/>
    <property type="molecule type" value="Genomic_DNA"/>
</dbReference>
<organism evidence="1 2">
    <name type="scientific">Trifolium medium</name>
    <dbReference type="NCBI Taxonomy" id="97028"/>
    <lineage>
        <taxon>Eukaryota</taxon>
        <taxon>Viridiplantae</taxon>
        <taxon>Streptophyta</taxon>
        <taxon>Embryophyta</taxon>
        <taxon>Tracheophyta</taxon>
        <taxon>Spermatophyta</taxon>
        <taxon>Magnoliopsida</taxon>
        <taxon>eudicotyledons</taxon>
        <taxon>Gunneridae</taxon>
        <taxon>Pentapetalae</taxon>
        <taxon>rosids</taxon>
        <taxon>fabids</taxon>
        <taxon>Fabales</taxon>
        <taxon>Fabaceae</taxon>
        <taxon>Papilionoideae</taxon>
        <taxon>50 kb inversion clade</taxon>
        <taxon>NPAAA clade</taxon>
        <taxon>Hologalegina</taxon>
        <taxon>IRL clade</taxon>
        <taxon>Trifolieae</taxon>
        <taxon>Trifolium</taxon>
    </lineage>
</organism>
<name>A0A392P8P1_9FABA</name>
<proteinExistence type="predicted"/>
<feature type="non-terminal residue" evidence="1">
    <location>
        <position position="47"/>
    </location>
</feature>
<evidence type="ECO:0000313" key="1">
    <source>
        <dbReference type="EMBL" id="MCI07849.1"/>
    </source>
</evidence>